<dbReference type="Proteomes" id="UP000007842">
    <property type="component" value="Chromosome"/>
</dbReference>
<evidence type="ECO:0000313" key="2">
    <source>
        <dbReference type="Proteomes" id="UP000007842"/>
    </source>
</evidence>
<dbReference type="KEGG" id="scy:SCATT_24670"/>
<reference evidence="2" key="1">
    <citation type="submission" date="2011-12" db="EMBL/GenBank/DDBJ databases">
        <title>Complete genome sequence of Streptomyces cattleya strain DSM 46488.</title>
        <authorList>
            <person name="Ou H.-Y."/>
            <person name="Li P."/>
            <person name="Zhao C."/>
            <person name="O'Hagan D."/>
            <person name="Deng Z."/>
        </authorList>
    </citation>
    <scope>NUCLEOTIDE SEQUENCE [LARGE SCALE GENOMIC DNA]</scope>
    <source>
        <strain evidence="2">ATCC 35852 / DSM 46488 / JCM 4925 / NBRC 14057 / NRRL 8057</strain>
    </source>
</reference>
<evidence type="ECO:0000313" key="1">
    <source>
        <dbReference type="EMBL" id="AEW94838.1"/>
    </source>
</evidence>
<dbReference type="AlphaFoldDB" id="G8WU17"/>
<protein>
    <submittedName>
        <fullName evidence="1">Uncharacterized protein</fullName>
    </submittedName>
</protein>
<gene>
    <name evidence="1" type="ordered locus">SCATT_24670</name>
</gene>
<proteinExistence type="predicted"/>
<accession>G8WU17</accession>
<dbReference type="EMBL" id="CP003219">
    <property type="protein sequence ID" value="AEW94838.1"/>
    <property type="molecule type" value="Genomic_DNA"/>
</dbReference>
<dbReference type="HOGENOM" id="CLU_3189399_0_0_11"/>
<organism evidence="1 2">
    <name type="scientific">Streptantibioticus cattleyicolor (strain ATCC 35852 / DSM 46488 / JCM 4925 / NBRC 14057 / NRRL 8057)</name>
    <name type="common">Streptomyces cattleya</name>
    <dbReference type="NCBI Taxonomy" id="1003195"/>
    <lineage>
        <taxon>Bacteria</taxon>
        <taxon>Bacillati</taxon>
        <taxon>Actinomycetota</taxon>
        <taxon>Actinomycetes</taxon>
        <taxon>Kitasatosporales</taxon>
        <taxon>Streptomycetaceae</taxon>
        <taxon>Streptantibioticus</taxon>
    </lineage>
</organism>
<keyword evidence="2" id="KW-1185">Reference proteome</keyword>
<sequence length="46" mass="4884">MARPGRVCAQLHPETGMVDDDLGGIAGDPHRVEHVLVEPGRPSPRG</sequence>
<name>G8WU17_STREN</name>